<keyword evidence="1" id="KW-0732">Signal</keyword>
<evidence type="ECO:0000313" key="2">
    <source>
        <dbReference type="EMBL" id="MVU81922.1"/>
    </source>
</evidence>
<comment type="caution">
    <text evidence="2">The sequence shown here is derived from an EMBL/GenBank/DDBJ whole genome shotgun (WGS) entry which is preliminary data.</text>
</comment>
<protein>
    <recommendedName>
        <fullName evidence="4">Secreted protein</fullName>
    </recommendedName>
</protein>
<dbReference type="AlphaFoldDB" id="A0A7K1V609"/>
<keyword evidence="3" id="KW-1185">Reference proteome</keyword>
<gene>
    <name evidence="2" type="ORF">GPX89_32375</name>
</gene>
<proteinExistence type="predicted"/>
<name>A0A7K1V609_9NOCA</name>
<accession>A0A7K1V609</accession>
<dbReference type="EMBL" id="WRPP01000007">
    <property type="protein sequence ID" value="MVU81922.1"/>
    <property type="molecule type" value="Genomic_DNA"/>
</dbReference>
<dbReference type="RefSeq" id="WP_157391489.1">
    <property type="nucleotide sequence ID" value="NZ_WRPP01000007.1"/>
</dbReference>
<organism evidence="2 3">
    <name type="scientific">Nocardia terrae</name>
    <dbReference type="NCBI Taxonomy" id="2675851"/>
    <lineage>
        <taxon>Bacteria</taxon>
        <taxon>Bacillati</taxon>
        <taxon>Actinomycetota</taxon>
        <taxon>Actinomycetes</taxon>
        <taxon>Mycobacteriales</taxon>
        <taxon>Nocardiaceae</taxon>
        <taxon>Nocardia</taxon>
    </lineage>
</organism>
<evidence type="ECO:0008006" key="4">
    <source>
        <dbReference type="Google" id="ProtNLM"/>
    </source>
</evidence>
<reference evidence="2 3" key="1">
    <citation type="submission" date="2019-12" db="EMBL/GenBank/DDBJ databases">
        <title>Nocardia sp. nov. ET3-3 isolated from soil.</title>
        <authorList>
            <person name="Kanchanasin P."/>
            <person name="Tanasupawat S."/>
            <person name="Yuki M."/>
            <person name="Kudo T."/>
        </authorList>
    </citation>
    <scope>NUCLEOTIDE SEQUENCE [LARGE SCALE GENOMIC DNA]</scope>
    <source>
        <strain evidence="2 3">ET3-3</strain>
    </source>
</reference>
<sequence length="81" mass="7728">MSTVDARTKFRGTLAVAALLTGLAAAKGVAHAVPAAPQPVAATGSSDQATGSAQSGVGSLISILEAILGLGYPTGHGSGVQ</sequence>
<feature type="signal peptide" evidence="1">
    <location>
        <begin position="1"/>
        <end position="32"/>
    </location>
</feature>
<dbReference type="Proteomes" id="UP000466794">
    <property type="component" value="Unassembled WGS sequence"/>
</dbReference>
<evidence type="ECO:0000313" key="3">
    <source>
        <dbReference type="Proteomes" id="UP000466794"/>
    </source>
</evidence>
<evidence type="ECO:0000256" key="1">
    <source>
        <dbReference type="SAM" id="SignalP"/>
    </source>
</evidence>
<feature type="chain" id="PRO_5029777152" description="Secreted protein" evidence="1">
    <location>
        <begin position="33"/>
        <end position="81"/>
    </location>
</feature>